<dbReference type="PROSITE" id="PS50294">
    <property type="entry name" value="WD_REPEATS_REGION"/>
    <property type="match status" value="2"/>
</dbReference>
<dbReference type="Gene3D" id="2.130.10.10">
    <property type="entry name" value="YVTN repeat-like/Quinoprotein amine dehydrogenase"/>
    <property type="match status" value="2"/>
</dbReference>
<dbReference type="EMBL" id="CP036276">
    <property type="protein sequence ID" value="QDU45713.1"/>
    <property type="molecule type" value="Genomic_DNA"/>
</dbReference>
<evidence type="ECO:0000256" key="3">
    <source>
        <dbReference type="PROSITE-ProRule" id="PRU00221"/>
    </source>
</evidence>
<dbReference type="RefSeq" id="WP_197534348.1">
    <property type="nucleotide sequence ID" value="NZ_CP036276.1"/>
</dbReference>
<dbReference type="AlphaFoldDB" id="A0A517ZTE6"/>
<gene>
    <name evidence="4" type="ORF">Mal52_42080</name>
</gene>
<dbReference type="Pfam" id="PF00400">
    <property type="entry name" value="WD40"/>
    <property type="match status" value="4"/>
</dbReference>
<dbReference type="PROSITE" id="PS00678">
    <property type="entry name" value="WD_REPEATS_1"/>
    <property type="match status" value="1"/>
</dbReference>
<evidence type="ECO:0000256" key="1">
    <source>
        <dbReference type="ARBA" id="ARBA00022574"/>
    </source>
</evidence>
<dbReference type="InterPro" id="IPR015943">
    <property type="entry name" value="WD40/YVTN_repeat-like_dom_sf"/>
</dbReference>
<sequence length="325" mass="35152">MHRALIFIMFFSVLMNKVYAQMPIVLKVGKGAIQDVAATSDGSFVVSFCGDRGVRVWDVNRQKEIHQFPSDGKTRCVDISPDGTHFIAGGDRANVVLRDVSTGKEVRQWSQIAVALSFSSDSKNVCLVDSSGNVKIIRLSDGAITKNTKIPSPFVAAFSHDGQRIASIGYGDVEQKVVRIWDIASGAEVVAMPGKAHQIKSIAWAPSDRQIMTGGSNGNAVIWDVATGTVDRTIALNHEVFSVQFSPDAKSALIGIGTTSIFKQRKSTGVIHLVEVSSGKSIFEYRTKTDAVFSVAFSENGELMIAGGQGGKIYLWKKHDTKDGR</sequence>
<organism evidence="4 5">
    <name type="scientific">Symmachiella dynata</name>
    <dbReference type="NCBI Taxonomy" id="2527995"/>
    <lineage>
        <taxon>Bacteria</taxon>
        <taxon>Pseudomonadati</taxon>
        <taxon>Planctomycetota</taxon>
        <taxon>Planctomycetia</taxon>
        <taxon>Planctomycetales</taxon>
        <taxon>Planctomycetaceae</taxon>
        <taxon>Symmachiella</taxon>
    </lineage>
</organism>
<keyword evidence="1 3" id="KW-0853">WD repeat</keyword>
<proteinExistence type="predicted"/>
<evidence type="ECO:0000313" key="4">
    <source>
        <dbReference type="EMBL" id="QDU45713.1"/>
    </source>
</evidence>
<dbReference type="InterPro" id="IPR001680">
    <property type="entry name" value="WD40_rpt"/>
</dbReference>
<dbReference type="PROSITE" id="PS50082">
    <property type="entry name" value="WD_REPEATS_2"/>
    <property type="match status" value="3"/>
</dbReference>
<dbReference type="PANTHER" id="PTHR19879:SF9">
    <property type="entry name" value="TRANSCRIPTION INITIATION FACTOR TFIID SUBUNIT 5"/>
    <property type="match status" value="1"/>
</dbReference>
<feature type="repeat" description="WD" evidence="3">
    <location>
        <begin position="192"/>
        <end position="233"/>
    </location>
</feature>
<dbReference type="InterPro" id="IPR011047">
    <property type="entry name" value="Quinoprotein_ADH-like_sf"/>
</dbReference>
<dbReference type="Proteomes" id="UP000319383">
    <property type="component" value="Chromosome"/>
</dbReference>
<evidence type="ECO:0000313" key="5">
    <source>
        <dbReference type="Proteomes" id="UP000319383"/>
    </source>
</evidence>
<keyword evidence="5" id="KW-1185">Reference proteome</keyword>
<name>A0A517ZTE6_9PLAN</name>
<reference evidence="4 5" key="1">
    <citation type="submission" date="2019-02" db="EMBL/GenBank/DDBJ databases">
        <title>Deep-cultivation of Planctomycetes and their phenomic and genomic characterization uncovers novel biology.</title>
        <authorList>
            <person name="Wiegand S."/>
            <person name="Jogler M."/>
            <person name="Boedeker C."/>
            <person name="Pinto D."/>
            <person name="Vollmers J."/>
            <person name="Rivas-Marin E."/>
            <person name="Kohn T."/>
            <person name="Peeters S.H."/>
            <person name="Heuer A."/>
            <person name="Rast P."/>
            <person name="Oberbeckmann S."/>
            <person name="Bunk B."/>
            <person name="Jeske O."/>
            <person name="Meyerdierks A."/>
            <person name="Storesund J.E."/>
            <person name="Kallscheuer N."/>
            <person name="Luecker S."/>
            <person name="Lage O.M."/>
            <person name="Pohl T."/>
            <person name="Merkel B.J."/>
            <person name="Hornburger P."/>
            <person name="Mueller R.-W."/>
            <person name="Bruemmer F."/>
            <person name="Labrenz M."/>
            <person name="Spormann A.M."/>
            <person name="Op den Camp H."/>
            <person name="Overmann J."/>
            <person name="Amann R."/>
            <person name="Jetten M.S.M."/>
            <person name="Mascher T."/>
            <person name="Medema M.H."/>
            <person name="Devos D.P."/>
            <person name="Kaster A.-K."/>
            <person name="Ovreas L."/>
            <person name="Rohde M."/>
            <person name="Galperin M.Y."/>
            <person name="Jogler C."/>
        </authorList>
    </citation>
    <scope>NUCLEOTIDE SEQUENCE [LARGE SCALE GENOMIC DNA]</scope>
    <source>
        <strain evidence="4 5">Mal52</strain>
    </source>
</reference>
<dbReference type="InterPro" id="IPR019775">
    <property type="entry name" value="WD40_repeat_CS"/>
</dbReference>
<accession>A0A517ZTE6</accession>
<protein>
    <submittedName>
        <fullName evidence="4">WD domain, G-beta repeat</fullName>
    </submittedName>
</protein>
<feature type="repeat" description="WD" evidence="3">
    <location>
        <begin position="285"/>
        <end position="317"/>
    </location>
</feature>
<evidence type="ECO:0000256" key="2">
    <source>
        <dbReference type="ARBA" id="ARBA00022737"/>
    </source>
</evidence>
<dbReference type="KEGG" id="sdyn:Mal52_42080"/>
<dbReference type="PANTHER" id="PTHR19879">
    <property type="entry name" value="TRANSCRIPTION INITIATION FACTOR TFIID"/>
    <property type="match status" value="1"/>
</dbReference>
<dbReference type="SMART" id="SM00320">
    <property type="entry name" value="WD40"/>
    <property type="match status" value="6"/>
</dbReference>
<feature type="repeat" description="WD" evidence="3">
    <location>
        <begin position="26"/>
        <end position="67"/>
    </location>
</feature>
<keyword evidence="2" id="KW-0677">Repeat</keyword>
<dbReference type="SUPFAM" id="SSF50998">
    <property type="entry name" value="Quinoprotein alcohol dehydrogenase-like"/>
    <property type="match status" value="1"/>
</dbReference>